<dbReference type="Pfam" id="PF02129">
    <property type="entry name" value="Peptidase_S15"/>
    <property type="match status" value="1"/>
</dbReference>
<dbReference type="VEuPathDB" id="CryptoDB:Cvel_12154"/>
<dbReference type="PANTHER" id="PTHR43056">
    <property type="entry name" value="PEPTIDASE S9 PROLYL OLIGOPEPTIDASE"/>
    <property type="match status" value="1"/>
</dbReference>
<dbReference type="AlphaFoldDB" id="A0A0G4I945"/>
<dbReference type="Pfam" id="PF08530">
    <property type="entry name" value="PepX_C"/>
    <property type="match status" value="1"/>
</dbReference>
<feature type="region of interest" description="Disordered" evidence="2">
    <location>
        <begin position="397"/>
        <end position="437"/>
    </location>
</feature>
<feature type="compositionally biased region" description="Polar residues" evidence="2">
    <location>
        <begin position="422"/>
        <end position="437"/>
    </location>
</feature>
<organism evidence="4">
    <name type="scientific">Chromera velia CCMP2878</name>
    <dbReference type="NCBI Taxonomy" id="1169474"/>
    <lineage>
        <taxon>Eukaryota</taxon>
        <taxon>Sar</taxon>
        <taxon>Alveolata</taxon>
        <taxon>Colpodellida</taxon>
        <taxon>Chromeraceae</taxon>
        <taxon>Chromera</taxon>
    </lineage>
</organism>
<feature type="region of interest" description="Disordered" evidence="2">
    <location>
        <begin position="472"/>
        <end position="516"/>
    </location>
</feature>
<dbReference type="EMBL" id="CDMZ01005714">
    <property type="protein sequence ID" value="CEM53668.1"/>
    <property type="molecule type" value="Genomic_DNA"/>
</dbReference>
<name>A0A0G4I945_9ALVE</name>
<dbReference type="InterPro" id="IPR005674">
    <property type="entry name" value="CocE/Ser_esterase"/>
</dbReference>
<dbReference type="InterPro" id="IPR000383">
    <property type="entry name" value="Xaa-Pro-like_dom"/>
</dbReference>
<evidence type="ECO:0000313" key="4">
    <source>
        <dbReference type="EMBL" id="CEM53668.1"/>
    </source>
</evidence>
<proteinExistence type="predicted"/>
<dbReference type="Gene3D" id="3.40.50.1820">
    <property type="entry name" value="alpha/beta hydrolase"/>
    <property type="match status" value="2"/>
</dbReference>
<dbReference type="InterPro" id="IPR029058">
    <property type="entry name" value="AB_hydrolase_fold"/>
</dbReference>
<reference evidence="4" key="1">
    <citation type="submission" date="2014-11" db="EMBL/GenBank/DDBJ databases">
        <authorList>
            <person name="Otto D Thomas"/>
            <person name="Naeem Raeece"/>
        </authorList>
    </citation>
    <scope>NUCLEOTIDE SEQUENCE</scope>
</reference>
<accession>A0A0G4I945</accession>
<dbReference type="SMART" id="SM00939">
    <property type="entry name" value="PepX_C"/>
    <property type="match status" value="1"/>
</dbReference>
<dbReference type="SUPFAM" id="SSF53474">
    <property type="entry name" value="alpha/beta-Hydrolases"/>
    <property type="match status" value="1"/>
</dbReference>
<keyword evidence="1" id="KW-0378">Hydrolase</keyword>
<dbReference type="PANTHER" id="PTHR43056:SF10">
    <property type="entry name" value="COCE_NOND FAMILY, PUTATIVE (AFU_ORTHOLOGUE AFUA_7G00600)-RELATED"/>
    <property type="match status" value="1"/>
</dbReference>
<dbReference type="InterPro" id="IPR050585">
    <property type="entry name" value="Xaa-Pro_dipeptidyl-ppase/CocE"/>
</dbReference>
<feature type="compositionally biased region" description="Basic and acidic residues" evidence="2">
    <location>
        <begin position="482"/>
        <end position="506"/>
    </location>
</feature>
<dbReference type="InterPro" id="IPR013736">
    <property type="entry name" value="Xaa-Pro_dipept_C"/>
</dbReference>
<dbReference type="InterPro" id="IPR008979">
    <property type="entry name" value="Galactose-bd-like_sf"/>
</dbReference>
<dbReference type="NCBIfam" id="TIGR00976">
    <property type="entry name" value="CocE_NonD"/>
    <property type="match status" value="1"/>
</dbReference>
<sequence length="943" mass="104565">MTVLPFVLPLVVLGALGVGFLWRSITNCSIDWFKSRVSVVAAGDGSGDGDGEMLHPASERNEVSDSAFPSSRPPAPFPCTRIHIELPMEDGEILGGNVLLPEGASRESPVPVILEYLPYRKDDSYYAWDFQKGSFFARRGFAFASVDVRGTGSSGGRLVSREYSERELRDGETVIGLLSEMPWCSGSVGMMGISWGGFNSLMLAARAPPALKAVVSLAATEDMFYKDVHFMYGIPHFDEYILSMDAENALPRTPDYNLDSAWLADRFEQRPWTAVYLSESGDSKFWREHSPMHHYSEVSVPLLMVTGLYDLYKDFALKVYEGVSLRREKKEKERGRGKSPMMKVIVGPYDHAFPDDSVYGPNFNARAEMARWFHAHLTNNQTMIAQIEKEPDVSLFVRGAPSTSSPSPPPPLPTEDLKRRTAQTTDLQQSEEQTVKPSFSFSSSASYLIEGRWIWLDWPSTASAESLRLTPTSQGGLLLGSETRKADRRDEGWEKKKGDGEGEVNRLRKQKHRPDSDSSLSFWESDIIPLDKQLGEAVLNVSAWHSLAFKATAGVEMGVQLGDVTPTSDMAPFDDACLTYDSEPLTSDIAIAGFGSASLRVRASAPLAHWFVRIGSVSPDGFVSFVVGGMVNGGFREGRESPAYLEPGRWYDVTVPLEMTSWAFPKGHRVRVSVGNSLFRMVWPSPFSPMTTDLAVDPQNTFVSLTKLNAEDLSRLPVPPSTELPVDYKLDSPPDAFPYADRNVSSHIRRCALPQGSSSSLQNPQAVDVMWHQHYCNNARGWAVCAVVNQKFSADDLSSATAGWSGRATYLYVRDVDEAAVADCDESCKGTQKSLRTRLETAKSVFEDDQLPLHQSADGQTGEGVETVQVQRRRTEAAGVGGEKWVPDLDLSKPSRHWFELSVWMNVTSNHTHFHIDGQRTMVVKGAKIAEKGFHEDIKRRFQ</sequence>
<gene>
    <name evidence="4" type="ORF">Cvel_12154</name>
</gene>
<dbReference type="GO" id="GO:0008239">
    <property type="term" value="F:dipeptidyl-peptidase activity"/>
    <property type="evidence" value="ECO:0007669"/>
    <property type="project" value="InterPro"/>
</dbReference>
<dbReference type="Gene3D" id="2.60.120.260">
    <property type="entry name" value="Galactose-binding domain-like"/>
    <property type="match status" value="1"/>
</dbReference>
<feature type="domain" description="Xaa-Pro dipeptidyl-peptidase C-terminal" evidence="3">
    <location>
        <begin position="370"/>
        <end position="704"/>
    </location>
</feature>
<evidence type="ECO:0000256" key="2">
    <source>
        <dbReference type="SAM" id="MobiDB-lite"/>
    </source>
</evidence>
<dbReference type="SUPFAM" id="SSF49785">
    <property type="entry name" value="Galactose-binding domain-like"/>
    <property type="match status" value="1"/>
</dbReference>
<protein>
    <recommendedName>
        <fullName evidence="3">Xaa-Pro dipeptidyl-peptidase C-terminal domain-containing protein</fullName>
    </recommendedName>
</protein>
<evidence type="ECO:0000256" key="1">
    <source>
        <dbReference type="ARBA" id="ARBA00022801"/>
    </source>
</evidence>
<evidence type="ECO:0000259" key="3">
    <source>
        <dbReference type="SMART" id="SM00939"/>
    </source>
</evidence>